<comment type="caution">
    <text evidence="4">The sequence shown here is derived from an EMBL/GenBank/DDBJ whole genome shotgun (WGS) entry which is preliminary data.</text>
</comment>
<reference evidence="4 5" key="1">
    <citation type="journal article" name="Sci. Rep.">
        <title>Genome-scale phylogenetic analyses confirm Olpidium as the closest living zoosporic fungus to the non-flagellated, terrestrial fungi.</title>
        <authorList>
            <person name="Chang Y."/>
            <person name="Rochon D."/>
            <person name="Sekimoto S."/>
            <person name="Wang Y."/>
            <person name="Chovatia M."/>
            <person name="Sandor L."/>
            <person name="Salamov A."/>
            <person name="Grigoriev I.V."/>
            <person name="Stajich J.E."/>
            <person name="Spatafora J.W."/>
        </authorList>
    </citation>
    <scope>NUCLEOTIDE SEQUENCE [LARGE SCALE GENOMIC DNA]</scope>
    <source>
        <strain evidence="4">S191</strain>
    </source>
</reference>
<proteinExistence type="predicted"/>
<dbReference type="EMBL" id="JAEFCI010012918">
    <property type="protein sequence ID" value="KAG5455709.1"/>
    <property type="molecule type" value="Genomic_DNA"/>
</dbReference>
<evidence type="ECO:0000313" key="5">
    <source>
        <dbReference type="Proteomes" id="UP000673691"/>
    </source>
</evidence>
<dbReference type="PANTHER" id="PTHR13923">
    <property type="entry name" value="SEC31-RELATED PROTEIN"/>
    <property type="match status" value="1"/>
</dbReference>
<protein>
    <submittedName>
        <fullName evidence="4">Uncharacterized protein</fullName>
    </submittedName>
</protein>
<keyword evidence="2" id="KW-0853">WD repeat</keyword>
<dbReference type="GO" id="GO:0005198">
    <property type="term" value="F:structural molecule activity"/>
    <property type="evidence" value="ECO:0007669"/>
    <property type="project" value="TreeGrafter"/>
</dbReference>
<evidence type="ECO:0000313" key="4">
    <source>
        <dbReference type="EMBL" id="KAG5455709.1"/>
    </source>
</evidence>
<dbReference type="GO" id="GO:0070971">
    <property type="term" value="C:endoplasmic reticulum exit site"/>
    <property type="evidence" value="ECO:0007669"/>
    <property type="project" value="TreeGrafter"/>
</dbReference>
<keyword evidence="3" id="KW-0677">Repeat</keyword>
<accession>A0A8H8DEB3</accession>
<evidence type="ECO:0000256" key="2">
    <source>
        <dbReference type="ARBA" id="ARBA00022574"/>
    </source>
</evidence>
<evidence type="ECO:0000256" key="3">
    <source>
        <dbReference type="ARBA" id="ARBA00022737"/>
    </source>
</evidence>
<dbReference type="GO" id="GO:0090110">
    <property type="term" value="P:COPII-coated vesicle cargo loading"/>
    <property type="evidence" value="ECO:0007669"/>
    <property type="project" value="TreeGrafter"/>
</dbReference>
<dbReference type="InterPro" id="IPR040251">
    <property type="entry name" value="SEC31-like"/>
</dbReference>
<dbReference type="InterPro" id="IPR015943">
    <property type="entry name" value="WD40/YVTN_repeat-like_dom_sf"/>
</dbReference>
<dbReference type="GO" id="GO:0030127">
    <property type="term" value="C:COPII vesicle coat"/>
    <property type="evidence" value="ECO:0007669"/>
    <property type="project" value="TreeGrafter"/>
</dbReference>
<dbReference type="Gene3D" id="2.130.10.10">
    <property type="entry name" value="YVTN repeat-like/Quinoprotein amine dehydrogenase"/>
    <property type="match status" value="1"/>
</dbReference>
<dbReference type="AlphaFoldDB" id="A0A8H8DEB3"/>
<organism evidence="4 5">
    <name type="scientific">Olpidium bornovanus</name>
    <dbReference type="NCBI Taxonomy" id="278681"/>
    <lineage>
        <taxon>Eukaryota</taxon>
        <taxon>Fungi</taxon>
        <taxon>Fungi incertae sedis</taxon>
        <taxon>Olpidiomycota</taxon>
        <taxon>Olpidiomycotina</taxon>
        <taxon>Olpidiomycetes</taxon>
        <taxon>Olpidiales</taxon>
        <taxon>Olpidiaceae</taxon>
        <taxon>Olpidium</taxon>
    </lineage>
</organism>
<dbReference type="OrthoDB" id="542917at2759"/>
<keyword evidence="1" id="KW-0813">Transport</keyword>
<gene>
    <name evidence="4" type="ORF">BJ554DRAFT_4783</name>
</gene>
<name>A0A8H8DEB3_9FUNG</name>
<dbReference type="GO" id="GO:0007029">
    <property type="term" value="P:endoplasmic reticulum organization"/>
    <property type="evidence" value="ECO:0007669"/>
    <property type="project" value="TreeGrafter"/>
</dbReference>
<feature type="non-terminal residue" evidence="4">
    <location>
        <position position="149"/>
    </location>
</feature>
<sequence length="149" mass="15714">MRLKVIPRNATLAWSPAHHLPVIATGTVAGAMDASFSNTTDLELFSLALENKGVEHQEVSSPAAKVSSNARFNQLAWGYVGGDRQYGVIAGAMENGELDFWDPEAILAGKGADECLVLRNTTHAGPVRAVDFNPVQVNLLASAAGNGEV</sequence>
<keyword evidence="5" id="KW-1185">Reference proteome</keyword>
<dbReference type="PANTHER" id="PTHR13923:SF11">
    <property type="entry name" value="SECRETORY 31, ISOFORM D"/>
    <property type="match status" value="1"/>
</dbReference>
<dbReference type="Proteomes" id="UP000673691">
    <property type="component" value="Unassembled WGS sequence"/>
</dbReference>
<evidence type="ECO:0000256" key="1">
    <source>
        <dbReference type="ARBA" id="ARBA00022448"/>
    </source>
</evidence>